<accession>A0A1D8K487</accession>
<keyword evidence="2" id="KW-1185">Reference proteome</keyword>
<sequence>MKVLALSEKLAGSVPVIVRPARDGIMRELTLGEMQFVSGGSSNTRNQNGVNLGDVALGAGYFALGAVESYMAVDTFGLTLPGAGAAFAHSYAAFQAADL</sequence>
<proteinExistence type="predicted"/>
<protein>
    <submittedName>
        <fullName evidence="1">Uncharacterized protein</fullName>
    </submittedName>
</protein>
<evidence type="ECO:0000313" key="2">
    <source>
        <dbReference type="Proteomes" id="UP000095342"/>
    </source>
</evidence>
<gene>
    <name evidence="1" type="ORF">BJI67_00720</name>
</gene>
<dbReference type="AlphaFoldDB" id="A0A1D8K487"/>
<dbReference type="EMBL" id="CP017448">
    <property type="protein sequence ID" value="AOV15778.1"/>
    <property type="molecule type" value="Genomic_DNA"/>
</dbReference>
<organism evidence="1 2">
    <name type="scientific">Acidihalobacter aeolianus</name>
    <dbReference type="NCBI Taxonomy" id="2792603"/>
    <lineage>
        <taxon>Bacteria</taxon>
        <taxon>Pseudomonadati</taxon>
        <taxon>Pseudomonadota</taxon>
        <taxon>Gammaproteobacteria</taxon>
        <taxon>Chromatiales</taxon>
        <taxon>Ectothiorhodospiraceae</taxon>
        <taxon>Acidihalobacter</taxon>
    </lineage>
</organism>
<dbReference type="Proteomes" id="UP000095342">
    <property type="component" value="Chromosome"/>
</dbReference>
<evidence type="ECO:0000313" key="1">
    <source>
        <dbReference type="EMBL" id="AOV15778.1"/>
    </source>
</evidence>
<dbReference type="KEGG" id="aaeo:BJI67_00720"/>
<reference evidence="1 2" key="1">
    <citation type="submission" date="2016-09" db="EMBL/GenBank/DDBJ databases">
        <title>Acidihalobacter prosperus V6 (DSM14174).</title>
        <authorList>
            <person name="Khaleque H.N."/>
            <person name="Ramsay J.P."/>
            <person name="Murphy R.J.T."/>
            <person name="Kaksonen A.H."/>
            <person name="Boxall N.J."/>
            <person name="Watkin E.L.J."/>
        </authorList>
    </citation>
    <scope>NUCLEOTIDE SEQUENCE [LARGE SCALE GENOMIC DNA]</scope>
    <source>
        <strain evidence="1 2">V6</strain>
    </source>
</reference>
<name>A0A1D8K487_9GAMM</name>